<gene>
    <name evidence="1" type="ORF">CLUMA_CG012311</name>
</gene>
<sequence>MRENGERKIMKTSKNLCIEAIELKARQATVSTHPKAKDYKLEIGKRTLLEKIEADRPVFEEKCLWLKLSK</sequence>
<dbReference type="AlphaFoldDB" id="A0A1J1IER5"/>
<protein>
    <submittedName>
        <fullName evidence="1">CLUMA_CG012311, isoform A</fullName>
    </submittedName>
</protein>
<keyword evidence="2" id="KW-1185">Reference proteome</keyword>
<organism evidence="1 2">
    <name type="scientific">Clunio marinus</name>
    <dbReference type="NCBI Taxonomy" id="568069"/>
    <lineage>
        <taxon>Eukaryota</taxon>
        <taxon>Metazoa</taxon>
        <taxon>Ecdysozoa</taxon>
        <taxon>Arthropoda</taxon>
        <taxon>Hexapoda</taxon>
        <taxon>Insecta</taxon>
        <taxon>Pterygota</taxon>
        <taxon>Neoptera</taxon>
        <taxon>Endopterygota</taxon>
        <taxon>Diptera</taxon>
        <taxon>Nematocera</taxon>
        <taxon>Chironomoidea</taxon>
        <taxon>Chironomidae</taxon>
        <taxon>Clunio</taxon>
    </lineage>
</organism>
<accession>A0A1J1IER5</accession>
<evidence type="ECO:0000313" key="2">
    <source>
        <dbReference type="Proteomes" id="UP000183832"/>
    </source>
</evidence>
<evidence type="ECO:0000313" key="1">
    <source>
        <dbReference type="EMBL" id="CRK98707.1"/>
    </source>
</evidence>
<dbReference type="EMBL" id="CVRI01000048">
    <property type="protein sequence ID" value="CRK98707.1"/>
    <property type="molecule type" value="Genomic_DNA"/>
</dbReference>
<proteinExistence type="predicted"/>
<name>A0A1J1IER5_9DIPT</name>
<dbReference type="Proteomes" id="UP000183832">
    <property type="component" value="Unassembled WGS sequence"/>
</dbReference>
<reference evidence="1 2" key="1">
    <citation type="submission" date="2015-04" db="EMBL/GenBank/DDBJ databases">
        <authorList>
            <person name="Syromyatnikov M.Y."/>
            <person name="Popov V.N."/>
        </authorList>
    </citation>
    <scope>NUCLEOTIDE SEQUENCE [LARGE SCALE GENOMIC DNA]</scope>
</reference>